<organism evidence="1">
    <name type="scientific">marine sediment metagenome</name>
    <dbReference type="NCBI Taxonomy" id="412755"/>
    <lineage>
        <taxon>unclassified sequences</taxon>
        <taxon>metagenomes</taxon>
        <taxon>ecological metagenomes</taxon>
    </lineage>
</organism>
<evidence type="ECO:0000313" key="1">
    <source>
        <dbReference type="EMBL" id="KKL61199.1"/>
    </source>
</evidence>
<comment type="caution">
    <text evidence="1">The sequence shown here is derived from an EMBL/GenBank/DDBJ whole genome shotgun (WGS) entry which is preliminary data.</text>
</comment>
<dbReference type="EMBL" id="LAZR01028891">
    <property type="protein sequence ID" value="KKL61199.1"/>
    <property type="molecule type" value="Genomic_DNA"/>
</dbReference>
<name>A0A0F9DHT1_9ZZZZ</name>
<evidence type="ECO:0008006" key="2">
    <source>
        <dbReference type="Google" id="ProtNLM"/>
    </source>
</evidence>
<proteinExistence type="predicted"/>
<accession>A0A0F9DHT1</accession>
<gene>
    <name evidence="1" type="ORF">LCGC14_2197680</name>
</gene>
<feature type="non-terminal residue" evidence="1">
    <location>
        <position position="157"/>
    </location>
</feature>
<dbReference type="AlphaFoldDB" id="A0A0F9DHT1"/>
<reference evidence="1" key="1">
    <citation type="journal article" date="2015" name="Nature">
        <title>Complex archaea that bridge the gap between prokaryotes and eukaryotes.</title>
        <authorList>
            <person name="Spang A."/>
            <person name="Saw J.H."/>
            <person name="Jorgensen S.L."/>
            <person name="Zaremba-Niedzwiedzka K."/>
            <person name="Martijn J."/>
            <person name="Lind A.E."/>
            <person name="van Eijk R."/>
            <person name="Schleper C."/>
            <person name="Guy L."/>
            <person name="Ettema T.J."/>
        </authorList>
    </citation>
    <scope>NUCLEOTIDE SEQUENCE</scope>
</reference>
<protein>
    <recommendedName>
        <fullName evidence="2">Protein CR006 P-loop domain-containing protein</fullName>
    </recommendedName>
</protein>
<sequence>MTVTLTEQVIGANRSLTLLHERVNRWKGQKELLDRQWEMSVEKEYTEHTLRDTDNQALIILHELEETWRGKFESALAGVGGQGLSAVFGEDIQVVINSVIKRGVANLDMHLVTEGLETDIMGSKGGSVVNVFSTLLRFLFTLSNTPELRRILVLDEP</sequence>